<dbReference type="Gene3D" id="2.60.40.1770">
    <property type="entry name" value="ephrin a2 ectodomain"/>
    <property type="match status" value="1"/>
</dbReference>
<dbReference type="InterPro" id="IPR011009">
    <property type="entry name" value="Kinase-like_dom_sf"/>
</dbReference>
<keyword evidence="5 7" id="KW-0675">Receptor</keyword>
<dbReference type="Proteomes" id="UP000225706">
    <property type="component" value="Unassembled WGS sequence"/>
</dbReference>
<keyword evidence="4" id="KW-0472">Membrane</keyword>
<dbReference type="SMART" id="SM00615">
    <property type="entry name" value="EPH_lbd"/>
    <property type="match status" value="1"/>
</dbReference>
<dbReference type="InterPro" id="IPR009030">
    <property type="entry name" value="Growth_fac_rcpt_cys_sf"/>
</dbReference>
<keyword evidence="2" id="KW-0547">Nucleotide-binding</keyword>
<organism evidence="7 8">
    <name type="scientific">Stylophora pistillata</name>
    <name type="common">Smooth cauliflower coral</name>
    <dbReference type="NCBI Taxonomy" id="50429"/>
    <lineage>
        <taxon>Eukaryota</taxon>
        <taxon>Metazoa</taxon>
        <taxon>Cnidaria</taxon>
        <taxon>Anthozoa</taxon>
        <taxon>Hexacorallia</taxon>
        <taxon>Scleractinia</taxon>
        <taxon>Astrocoeniina</taxon>
        <taxon>Pocilloporidae</taxon>
        <taxon>Stylophora</taxon>
    </lineage>
</organism>
<evidence type="ECO:0000256" key="4">
    <source>
        <dbReference type="ARBA" id="ARBA00023136"/>
    </source>
</evidence>
<comment type="caution">
    <text evidence="7">The sequence shown here is derived from an EMBL/GenBank/DDBJ whole genome shotgun (WGS) entry which is preliminary data.</text>
</comment>
<evidence type="ECO:0000256" key="2">
    <source>
        <dbReference type="ARBA" id="ARBA00022741"/>
    </source>
</evidence>
<dbReference type="PANTHER" id="PTHR46877:SF14">
    <property type="entry name" value="RECEPTOR PROTEIN-TYROSINE KINASE"/>
    <property type="match status" value="1"/>
</dbReference>
<feature type="domain" description="Eph LBD" evidence="6">
    <location>
        <begin position="1"/>
        <end position="175"/>
    </location>
</feature>
<dbReference type="STRING" id="50429.A0A2B4SS04"/>
<dbReference type="Gene3D" id="2.10.50.10">
    <property type="entry name" value="Tumor Necrosis Factor Receptor, subunit A, domain 2"/>
    <property type="match status" value="1"/>
</dbReference>
<comment type="subcellular location">
    <subcellularLocation>
        <location evidence="1">Membrane</location>
        <topology evidence="1">Single-pass membrane protein</topology>
    </subcellularLocation>
</comment>
<dbReference type="Gene3D" id="2.60.120.260">
    <property type="entry name" value="Galactose-binding domain-like"/>
    <property type="match status" value="1"/>
</dbReference>
<evidence type="ECO:0000256" key="1">
    <source>
        <dbReference type="ARBA" id="ARBA00004167"/>
    </source>
</evidence>
<dbReference type="SUPFAM" id="SSF57184">
    <property type="entry name" value="Growth factor receptor domain"/>
    <property type="match status" value="1"/>
</dbReference>
<accession>A0A2B4SS04</accession>
<dbReference type="InterPro" id="IPR011641">
    <property type="entry name" value="Tyr-kin_ephrin_A/B_rcpt-like"/>
</dbReference>
<dbReference type="AlphaFoldDB" id="A0A2B4SS04"/>
<dbReference type="Gene3D" id="3.30.200.20">
    <property type="entry name" value="Phosphorylase Kinase, domain 1"/>
    <property type="match status" value="1"/>
</dbReference>
<keyword evidence="8" id="KW-1185">Reference proteome</keyword>
<dbReference type="PANTHER" id="PTHR46877">
    <property type="entry name" value="EPH RECEPTOR A5"/>
    <property type="match status" value="1"/>
</dbReference>
<reference evidence="8" key="1">
    <citation type="journal article" date="2017" name="bioRxiv">
        <title>Comparative analysis of the genomes of Stylophora pistillata and Acropora digitifera provides evidence for extensive differences between species of corals.</title>
        <authorList>
            <person name="Voolstra C.R."/>
            <person name="Li Y."/>
            <person name="Liew Y.J."/>
            <person name="Baumgarten S."/>
            <person name="Zoccola D."/>
            <person name="Flot J.-F."/>
            <person name="Tambutte S."/>
            <person name="Allemand D."/>
            <person name="Aranda M."/>
        </authorList>
    </citation>
    <scope>NUCLEOTIDE SEQUENCE [LARGE SCALE GENOMIC DNA]</scope>
</reference>
<keyword evidence="3" id="KW-0067">ATP-binding</keyword>
<dbReference type="EMBL" id="LSMT01000037">
    <property type="protein sequence ID" value="PFX31322.1"/>
    <property type="molecule type" value="Genomic_DNA"/>
</dbReference>
<dbReference type="PROSITE" id="PS51550">
    <property type="entry name" value="EPH_LBD"/>
    <property type="match status" value="1"/>
</dbReference>
<dbReference type="OrthoDB" id="5990031at2759"/>
<dbReference type="InterPro" id="IPR008979">
    <property type="entry name" value="Galactose-bd-like_sf"/>
</dbReference>
<proteinExistence type="predicted"/>
<dbReference type="InterPro" id="IPR001090">
    <property type="entry name" value="Ephrin_rcpt_lig-bd_dom"/>
</dbReference>
<dbReference type="SMART" id="SM01411">
    <property type="entry name" value="Ephrin_rec_like"/>
    <property type="match status" value="1"/>
</dbReference>
<sequence>MYVETLVEEPGPNLWYWAVFKEISEGFGWSHPSTQSQSYSVCDIASINDEPKNWLRTEYIYIKGATRLNIEVTYDLRNCPLANVMPFCRSNFTLYSYHTDHKLDYNPDPTKLKFQKETVIAPETPLAPAQRTTDTFHGSILTKAKGIYLALLDQGACLTIRKFVVRYRFCSETGAALVKFPRTVAPANNINSTNHEGECTDPHSLKRNNQKIFGVCLSNGEWNITNSSACLCSYGYELTNGSSDSFVCKECQKGFYKDSVGSEKCVPCPENSASNIDRNGCMCNEGYYRSSIVADCEVFVKVINITMVITSESCTDEKYDESSLLARVEEVMEEAFAGRFSGFKSVHLKSSIRCGSITFDLALIFNYKAKEQDVITVLRNASKDGKLGDFIVSTIKETRSQVDFETGNTETGTITPPGSVTGIITGAVRAGLEMAKPSQSQQYMALDVWNLSPAITDAERANCPQPAESVDEYTSLYSSPRCWEIPTELVSVEKVVGKGPFGQVAKATVIGLQGRPTKTLVAVKMLKGGATEFSSMRFLRLELINLDNYDDRLYVNVDDLTV</sequence>
<evidence type="ECO:0000313" key="8">
    <source>
        <dbReference type="Proteomes" id="UP000225706"/>
    </source>
</evidence>
<dbReference type="Pfam" id="PF01404">
    <property type="entry name" value="Ephrin_lbd"/>
    <property type="match status" value="1"/>
</dbReference>
<dbReference type="InterPro" id="IPR050449">
    <property type="entry name" value="Ephrin_rcpt_TKs"/>
</dbReference>
<dbReference type="GO" id="GO:0005524">
    <property type="term" value="F:ATP binding"/>
    <property type="evidence" value="ECO:0007669"/>
    <property type="project" value="UniProtKB-KW"/>
</dbReference>
<dbReference type="SUPFAM" id="SSF49785">
    <property type="entry name" value="Galactose-binding domain-like"/>
    <property type="match status" value="1"/>
</dbReference>
<dbReference type="GO" id="GO:0005886">
    <property type="term" value="C:plasma membrane"/>
    <property type="evidence" value="ECO:0007669"/>
    <property type="project" value="TreeGrafter"/>
</dbReference>
<dbReference type="SUPFAM" id="SSF56112">
    <property type="entry name" value="Protein kinase-like (PK-like)"/>
    <property type="match status" value="1"/>
</dbReference>
<evidence type="ECO:0000256" key="5">
    <source>
        <dbReference type="ARBA" id="ARBA00023170"/>
    </source>
</evidence>
<evidence type="ECO:0000259" key="6">
    <source>
        <dbReference type="PROSITE" id="PS51550"/>
    </source>
</evidence>
<protein>
    <submittedName>
        <fullName evidence="7">Ephrin type-A receptor 2</fullName>
    </submittedName>
</protein>
<evidence type="ECO:0000256" key="3">
    <source>
        <dbReference type="ARBA" id="ARBA00022840"/>
    </source>
</evidence>
<gene>
    <name evidence="7" type="primary">EPHA2</name>
    <name evidence="7" type="ORF">AWC38_SpisGene3832</name>
</gene>
<name>A0A2B4SS04_STYPI</name>
<evidence type="ECO:0000313" key="7">
    <source>
        <dbReference type="EMBL" id="PFX31322.1"/>
    </source>
</evidence>
<dbReference type="Pfam" id="PF07699">
    <property type="entry name" value="Ephrin_rec_like"/>
    <property type="match status" value="1"/>
</dbReference>